<dbReference type="AlphaFoldDB" id="A0A1B6G805"/>
<gene>
    <name evidence="2" type="ORF">g.6403</name>
</gene>
<accession>A0A1B6G805</accession>
<proteinExistence type="predicted"/>
<evidence type="ECO:0000256" key="1">
    <source>
        <dbReference type="SAM" id="MobiDB-lite"/>
    </source>
</evidence>
<name>A0A1B6G805_9HEMI</name>
<organism evidence="2">
    <name type="scientific">Cuerna arida</name>
    <dbReference type="NCBI Taxonomy" id="1464854"/>
    <lineage>
        <taxon>Eukaryota</taxon>
        <taxon>Metazoa</taxon>
        <taxon>Ecdysozoa</taxon>
        <taxon>Arthropoda</taxon>
        <taxon>Hexapoda</taxon>
        <taxon>Insecta</taxon>
        <taxon>Pterygota</taxon>
        <taxon>Neoptera</taxon>
        <taxon>Paraneoptera</taxon>
        <taxon>Hemiptera</taxon>
        <taxon>Auchenorrhyncha</taxon>
        <taxon>Membracoidea</taxon>
        <taxon>Cicadellidae</taxon>
        <taxon>Cicadellinae</taxon>
        <taxon>Proconiini</taxon>
        <taxon>Cuerna</taxon>
    </lineage>
</organism>
<feature type="non-terminal residue" evidence="2">
    <location>
        <position position="1"/>
    </location>
</feature>
<protein>
    <submittedName>
        <fullName evidence="2">Uncharacterized protein</fullName>
    </submittedName>
</protein>
<sequence>AVTCEDVVVDMINSTQTDFVADTKLDATESDHLVLSEFPVQKNLSDTVTTVRVSASTSTVSTKRELRNFRFPDSTGKISSTTNSDLNEAETEPSKNYLSPSRLPVIQKVVGMA</sequence>
<reference evidence="2" key="1">
    <citation type="submission" date="2015-11" db="EMBL/GenBank/DDBJ databases">
        <title>De novo transcriptome assembly of four potential Pierce s Disease insect vectors from Arizona vineyards.</title>
        <authorList>
            <person name="Tassone E.E."/>
        </authorList>
    </citation>
    <scope>NUCLEOTIDE SEQUENCE</scope>
</reference>
<feature type="region of interest" description="Disordered" evidence="1">
    <location>
        <begin position="71"/>
        <end position="98"/>
    </location>
</feature>
<dbReference type="EMBL" id="GECZ01011366">
    <property type="protein sequence ID" value="JAS58403.1"/>
    <property type="molecule type" value="Transcribed_RNA"/>
</dbReference>
<feature type="non-terminal residue" evidence="2">
    <location>
        <position position="113"/>
    </location>
</feature>
<feature type="compositionally biased region" description="Polar residues" evidence="1">
    <location>
        <begin position="76"/>
        <end position="86"/>
    </location>
</feature>
<evidence type="ECO:0000313" key="2">
    <source>
        <dbReference type="EMBL" id="JAS58403.1"/>
    </source>
</evidence>